<dbReference type="RefSeq" id="XP_067920075.1">
    <property type="nucleotide sequence ID" value="XM_068067955.1"/>
</dbReference>
<dbReference type="AlphaFoldDB" id="A0A2C6KLD3"/>
<comment type="caution">
    <text evidence="2">The sequence shown here is derived from an EMBL/GenBank/DDBJ whole genome shotgun (WGS) entry which is preliminary data.</text>
</comment>
<reference evidence="2 3" key="1">
    <citation type="journal article" date="2017" name="Int. J. Parasitol.">
        <title>The genome of the protozoan parasite Cystoisospora suis and a reverse vaccinology approach to identify vaccine candidates.</title>
        <authorList>
            <person name="Palmieri N."/>
            <person name="Shrestha A."/>
            <person name="Ruttkowski B."/>
            <person name="Beck T."/>
            <person name="Vogl C."/>
            <person name="Tomley F."/>
            <person name="Blake D.P."/>
            <person name="Joachim A."/>
        </authorList>
    </citation>
    <scope>NUCLEOTIDE SEQUENCE [LARGE SCALE GENOMIC DNA]</scope>
    <source>
        <strain evidence="2 3">Wien I</strain>
    </source>
</reference>
<dbReference type="EMBL" id="MIGC01004193">
    <property type="protein sequence ID" value="PHJ18367.1"/>
    <property type="molecule type" value="Genomic_DNA"/>
</dbReference>
<evidence type="ECO:0000313" key="2">
    <source>
        <dbReference type="EMBL" id="PHJ18367.1"/>
    </source>
</evidence>
<sequence length="96" mass="11060">SVFKKEEEEDQWGSSIVQALEKSTELLVYIHRLEEAWSFIELHARELSEIFPHHTFLQDLSFSSSSSSPRLHPEVMERRRTRGRGHGHPSSSSSPS</sequence>
<feature type="region of interest" description="Disordered" evidence="1">
    <location>
        <begin position="61"/>
        <end position="96"/>
    </location>
</feature>
<dbReference type="Proteomes" id="UP000221165">
    <property type="component" value="Unassembled WGS sequence"/>
</dbReference>
<protein>
    <submittedName>
        <fullName evidence="2">Transmembrane protein</fullName>
    </submittedName>
</protein>
<evidence type="ECO:0000313" key="3">
    <source>
        <dbReference type="Proteomes" id="UP000221165"/>
    </source>
</evidence>
<keyword evidence="3" id="KW-1185">Reference proteome</keyword>
<name>A0A2C6KLD3_9APIC</name>
<feature type="non-terminal residue" evidence="2">
    <location>
        <position position="96"/>
    </location>
</feature>
<keyword evidence="2" id="KW-0812">Transmembrane</keyword>
<feature type="non-terminal residue" evidence="2">
    <location>
        <position position="1"/>
    </location>
</feature>
<evidence type="ECO:0000256" key="1">
    <source>
        <dbReference type="SAM" id="MobiDB-lite"/>
    </source>
</evidence>
<organism evidence="2 3">
    <name type="scientific">Cystoisospora suis</name>
    <dbReference type="NCBI Taxonomy" id="483139"/>
    <lineage>
        <taxon>Eukaryota</taxon>
        <taxon>Sar</taxon>
        <taxon>Alveolata</taxon>
        <taxon>Apicomplexa</taxon>
        <taxon>Conoidasida</taxon>
        <taxon>Coccidia</taxon>
        <taxon>Eucoccidiorida</taxon>
        <taxon>Eimeriorina</taxon>
        <taxon>Sarcocystidae</taxon>
        <taxon>Cystoisospora</taxon>
    </lineage>
</organism>
<dbReference type="GeneID" id="94431166"/>
<dbReference type="VEuPathDB" id="ToxoDB:CSUI_007812"/>
<proteinExistence type="predicted"/>
<accession>A0A2C6KLD3</accession>
<gene>
    <name evidence="2" type="ORF">CSUI_007812</name>
</gene>
<keyword evidence="2" id="KW-0472">Membrane</keyword>